<dbReference type="EMBL" id="BAAAZD010000002">
    <property type="protein sequence ID" value="GAA4010632.1"/>
    <property type="molecule type" value="Genomic_DNA"/>
</dbReference>
<keyword evidence="11" id="KW-1185">Reference proteome</keyword>
<dbReference type="SUPFAM" id="SSF51120">
    <property type="entry name" value="beta-Roll"/>
    <property type="match status" value="8"/>
</dbReference>
<dbReference type="InterPro" id="IPR010221">
    <property type="entry name" value="VCBS_dom"/>
</dbReference>
<name>A0ABP7SED1_9SPHN</name>
<dbReference type="PANTHER" id="PTHR38340:SF1">
    <property type="entry name" value="S-LAYER PROTEIN"/>
    <property type="match status" value="1"/>
</dbReference>
<evidence type="ECO:0000259" key="9">
    <source>
        <dbReference type="Pfam" id="PF17803"/>
    </source>
</evidence>
<dbReference type="InterPro" id="IPR011049">
    <property type="entry name" value="Serralysin-like_metalloprot_C"/>
</dbReference>
<evidence type="ECO:0000313" key="10">
    <source>
        <dbReference type="EMBL" id="GAA4010632.1"/>
    </source>
</evidence>
<evidence type="ECO:0000256" key="8">
    <source>
        <dbReference type="SAM" id="MobiDB-lite"/>
    </source>
</evidence>
<keyword evidence="6" id="KW-0843">Virulence</keyword>
<feature type="domain" description="RapA2 cadherin-like" evidence="9">
    <location>
        <begin position="1049"/>
        <end position="1118"/>
    </location>
</feature>
<accession>A0ABP7SED1</accession>
<evidence type="ECO:0000256" key="1">
    <source>
        <dbReference type="ARBA" id="ARBA00004370"/>
    </source>
</evidence>
<sequence>MATIKGTNNADTLWGTAGDDNIDGGGGNDTIRGFTGNDTLHGGNGNDTVFGSAGEADQLFGDAGNDKLYGYLGTALVDGGDGNDTAILDLRNFNQGIEFNLADNLVGTARIAGIDIRNVENITINTAYGSARLTGGTGNDTFTSLGGFNILKGMGGNDRLEGGDGVDILDGGSGNDVLLAGAGDDFLIANNRTSEPGKDTGADLLDGGSGYDTASIDRANATTDINFSLADPTVMQVLDNGTTVVNVEAIALFTGKGNDTLTGGASSDWFDAGAGNDTVDAGGGPNTIYGGDGDDLVYGRKGDILLSGGDGADKAILDFRTHNDTVTFNLADNLAGEVIIAGTRISGFETVSLRTGRGDDRLTGGSGGDTLSSEGGLNVMQGMAGNDRLEGGDGVDILDGGSGNDVLLGGAGDDFLISNNRLLEPGKDSGADVIDGGSGFDTASIDRATAASDISFSLSDPAVMQVLDNGTTVVNVEAVSLYTGRGNDKLIGGGANDWFDGGAGNDVIDARGGANTVFAGAGDDIVYGRKGDLLLDGGDGKDSAILDFRTHNTAINFTLADNLVGTVNMAGTDLRNFESFTLRTGRGDARLTGGAGNDTFSAEGGFNLMFGMAGNDRLEGGDGMDYLNGGSGNDVMLGGAGDDTLISNNRYSEPGKDTGVDVIDGGSGNDTAFIDRANATTDITFDLTNPAVRQVLDNGTSVVNVESVELFTGRGNDTLIGGTGRVTFDGGAGDDELIGGSGNDQLYGGSGDDLIIGGAGDDIIEGGDGNDNIGAALGDRVVDGGTGIDYASIDLRGFDGSIDFNLANNLTGTVTVAGAEIRNIEQIYLHTGNGNDVLVGGARDDILASTGGRNFMIGGGGNDLLVGGTGVDTLSGGSDDDRLRGGAGNDTLDGGTGNDVAEFSGSSSDYLVTKTAEGFLIRDLDPAGRDGTDVLISVETLRFADGDFTPAAMVARGSAPVVVADKVTTTENLSGTVNVLANDSDRAGTPLKLVSVTSTDPGLSFGFSASGDVSVTPGAAYQSLAAGQVRTSTASYVAQSATGQQATGSITITVTGENDVPIASSDSFSVGEDSKLFNVNLLGNDTDVDAGARLTVSALDTSKTAGSVTLNADGTVNYDPGSAFQYLASGQTATDSFAYSIKDEFGVGTSAVVTVTIVGADEAPGPVGPVARDDNFTISASEHAVKLTGLLANDIGQGLRIVSVPEFSEAGPTVTLNPDGSVIYDPSTWFDGLNKGQVVTDGFDYTVEDANGVRSTAHAMVTVTGGHEGAYFITVQEDASTGDISTGLLAALRNQFGQQINDLTFDISHTVGTFTAASGAISYAADDPFFDPLMAWNKVVTSVGINFTDGQGAAHHTYLLIEVDGADEPASASAMAVNSVPVGEPVAGEYAANDFAPGSIGTAGHSLVTYDGGYLI</sequence>
<dbReference type="InterPro" id="IPR050557">
    <property type="entry name" value="RTX_toxin/Mannuronan_C5-epim"/>
</dbReference>
<comment type="caution">
    <text evidence="10">The sequence shown here is derived from an EMBL/GenBank/DDBJ whole genome shotgun (WGS) entry which is preliminary data.</text>
</comment>
<evidence type="ECO:0000256" key="5">
    <source>
        <dbReference type="ARBA" id="ARBA00022737"/>
    </source>
</evidence>
<dbReference type="RefSeq" id="WP_344711119.1">
    <property type="nucleotide sequence ID" value="NZ_BAAAZD010000002.1"/>
</dbReference>
<dbReference type="Pfam" id="PF00353">
    <property type="entry name" value="HemolysinCabind"/>
    <property type="match status" value="17"/>
</dbReference>
<dbReference type="Gene3D" id="2.150.10.10">
    <property type="entry name" value="Serralysin-like metalloprotease, C-terminal"/>
    <property type="match status" value="7"/>
</dbReference>
<evidence type="ECO:0000313" key="11">
    <source>
        <dbReference type="Proteomes" id="UP001501310"/>
    </source>
</evidence>
<evidence type="ECO:0000256" key="7">
    <source>
        <dbReference type="ARBA" id="ARBA00023136"/>
    </source>
</evidence>
<dbReference type="PANTHER" id="PTHR38340">
    <property type="entry name" value="S-LAYER PROTEIN"/>
    <property type="match status" value="1"/>
</dbReference>
<comment type="subcellular location">
    <subcellularLocation>
        <location evidence="1">Membrane</location>
    </subcellularLocation>
    <subcellularLocation>
        <location evidence="2">Secreted</location>
    </subcellularLocation>
</comment>
<keyword evidence="5" id="KW-0677">Repeat</keyword>
<evidence type="ECO:0000256" key="4">
    <source>
        <dbReference type="ARBA" id="ARBA00022656"/>
    </source>
</evidence>
<organism evidence="10 11">
    <name type="scientific">Sphingomonas humi</name>
    <dbReference type="NCBI Taxonomy" id="335630"/>
    <lineage>
        <taxon>Bacteria</taxon>
        <taxon>Pseudomonadati</taxon>
        <taxon>Pseudomonadota</taxon>
        <taxon>Alphaproteobacteria</taxon>
        <taxon>Sphingomonadales</taxon>
        <taxon>Sphingomonadaceae</taxon>
        <taxon>Sphingomonas</taxon>
    </lineage>
</organism>
<keyword evidence="7" id="KW-0472">Membrane</keyword>
<dbReference type="PRINTS" id="PR01488">
    <property type="entry name" value="RTXTOXINA"/>
</dbReference>
<dbReference type="Pfam" id="PF17803">
    <property type="entry name" value="Cadherin_4"/>
    <property type="match status" value="2"/>
</dbReference>
<proteinExistence type="predicted"/>
<dbReference type="Proteomes" id="UP001501310">
    <property type="component" value="Unassembled WGS sequence"/>
</dbReference>
<evidence type="ECO:0000256" key="6">
    <source>
        <dbReference type="ARBA" id="ARBA00023026"/>
    </source>
</evidence>
<feature type="region of interest" description="Disordered" evidence="8">
    <location>
        <begin position="356"/>
        <end position="376"/>
    </location>
</feature>
<dbReference type="Pfam" id="PF17963">
    <property type="entry name" value="Big_9"/>
    <property type="match status" value="1"/>
</dbReference>
<evidence type="ECO:0000256" key="3">
    <source>
        <dbReference type="ARBA" id="ARBA00022525"/>
    </source>
</evidence>
<dbReference type="InterPro" id="IPR001343">
    <property type="entry name" value="Hemolysn_Ca-bd"/>
</dbReference>
<dbReference type="NCBIfam" id="TIGR01965">
    <property type="entry name" value="VCBS_repeat"/>
    <property type="match status" value="2"/>
</dbReference>
<feature type="domain" description="RapA2 cadherin-like" evidence="9">
    <location>
        <begin position="958"/>
        <end position="1002"/>
    </location>
</feature>
<keyword evidence="4" id="KW-0800">Toxin</keyword>
<dbReference type="InterPro" id="IPR003995">
    <property type="entry name" value="RTX_toxin_determinant-A"/>
</dbReference>
<dbReference type="PRINTS" id="PR00313">
    <property type="entry name" value="CABNDNGRPT"/>
</dbReference>
<dbReference type="InterPro" id="IPR040853">
    <property type="entry name" value="RapA2_cadherin-like"/>
</dbReference>
<evidence type="ECO:0000256" key="2">
    <source>
        <dbReference type="ARBA" id="ARBA00004613"/>
    </source>
</evidence>
<dbReference type="PROSITE" id="PS00330">
    <property type="entry name" value="HEMOLYSIN_CALCIUM"/>
    <property type="match status" value="9"/>
</dbReference>
<feature type="region of interest" description="Disordered" evidence="8">
    <location>
        <begin position="876"/>
        <end position="898"/>
    </location>
</feature>
<dbReference type="InterPro" id="IPR018511">
    <property type="entry name" value="Hemolysin-typ_Ca-bd_CS"/>
</dbReference>
<keyword evidence="3" id="KW-0964">Secreted</keyword>
<protein>
    <recommendedName>
        <fullName evidence="9">RapA2 cadherin-like domain-containing protein</fullName>
    </recommendedName>
</protein>
<reference evidence="11" key="1">
    <citation type="journal article" date="2019" name="Int. J. Syst. Evol. Microbiol.">
        <title>The Global Catalogue of Microorganisms (GCM) 10K type strain sequencing project: providing services to taxonomists for standard genome sequencing and annotation.</title>
        <authorList>
            <consortium name="The Broad Institute Genomics Platform"/>
            <consortium name="The Broad Institute Genome Sequencing Center for Infectious Disease"/>
            <person name="Wu L."/>
            <person name="Ma J."/>
        </authorList>
    </citation>
    <scope>NUCLEOTIDE SEQUENCE [LARGE SCALE GENOMIC DNA]</scope>
    <source>
        <strain evidence="11">JCM 16603</strain>
    </source>
</reference>
<gene>
    <name evidence="10" type="ORF">GCM10022211_26390</name>
</gene>